<reference evidence="5 6" key="1">
    <citation type="submission" date="2023-08" db="EMBL/GenBank/DDBJ databases">
        <title>Black Yeasts Isolated from many extreme environments.</title>
        <authorList>
            <person name="Coleine C."/>
            <person name="Stajich J.E."/>
            <person name="Selbmann L."/>
        </authorList>
    </citation>
    <scope>NUCLEOTIDE SEQUENCE [LARGE SCALE GENOMIC DNA]</scope>
    <source>
        <strain evidence="5 6">CCFEE 5910</strain>
    </source>
</reference>
<dbReference type="AlphaFoldDB" id="A0AAN7TF12"/>
<keyword evidence="2" id="KW-0833">Ubl conjugation pathway</keyword>
<dbReference type="GO" id="GO:0015031">
    <property type="term" value="P:protein transport"/>
    <property type="evidence" value="ECO:0007669"/>
    <property type="project" value="TreeGrafter"/>
</dbReference>
<comment type="subunit">
    <text evidence="3">Interacts with hulA.</text>
</comment>
<comment type="similarity">
    <text evidence="1">Belongs to the arrestin family.</text>
</comment>
<protein>
    <recommendedName>
        <fullName evidence="4">Arrestin-like N-terminal domain-containing protein</fullName>
    </recommendedName>
</protein>
<evidence type="ECO:0000313" key="6">
    <source>
        <dbReference type="Proteomes" id="UP001309876"/>
    </source>
</evidence>
<evidence type="ECO:0000259" key="4">
    <source>
        <dbReference type="Pfam" id="PF00339"/>
    </source>
</evidence>
<dbReference type="EMBL" id="JAVRRJ010000001">
    <property type="protein sequence ID" value="KAK5091679.1"/>
    <property type="molecule type" value="Genomic_DNA"/>
</dbReference>
<proteinExistence type="inferred from homology"/>
<dbReference type="InterPro" id="IPR014756">
    <property type="entry name" value="Ig_E-set"/>
</dbReference>
<dbReference type="Gene3D" id="2.60.40.640">
    <property type="match status" value="1"/>
</dbReference>
<organism evidence="5 6">
    <name type="scientific">Lithohypha guttulata</name>
    <dbReference type="NCBI Taxonomy" id="1690604"/>
    <lineage>
        <taxon>Eukaryota</taxon>
        <taxon>Fungi</taxon>
        <taxon>Dikarya</taxon>
        <taxon>Ascomycota</taxon>
        <taxon>Pezizomycotina</taxon>
        <taxon>Eurotiomycetes</taxon>
        <taxon>Chaetothyriomycetidae</taxon>
        <taxon>Chaetothyriales</taxon>
        <taxon>Trichomeriaceae</taxon>
        <taxon>Lithohypha</taxon>
    </lineage>
</organism>
<accession>A0AAN7TF12</accession>
<evidence type="ECO:0000256" key="2">
    <source>
        <dbReference type="ARBA" id="ARBA00022786"/>
    </source>
</evidence>
<dbReference type="InterPro" id="IPR011021">
    <property type="entry name" value="Arrestin-like_N"/>
</dbReference>
<dbReference type="Proteomes" id="UP001309876">
    <property type="component" value="Unassembled WGS sequence"/>
</dbReference>
<keyword evidence="6" id="KW-1185">Reference proteome</keyword>
<dbReference type="PANTHER" id="PTHR11188:SF17">
    <property type="entry name" value="FI21816P1"/>
    <property type="match status" value="1"/>
</dbReference>
<evidence type="ECO:0000313" key="5">
    <source>
        <dbReference type="EMBL" id="KAK5091679.1"/>
    </source>
</evidence>
<dbReference type="Pfam" id="PF00339">
    <property type="entry name" value="Arrestin_N"/>
    <property type="match status" value="1"/>
</dbReference>
<dbReference type="GO" id="GO:0005737">
    <property type="term" value="C:cytoplasm"/>
    <property type="evidence" value="ECO:0007669"/>
    <property type="project" value="TreeGrafter"/>
</dbReference>
<dbReference type="PANTHER" id="PTHR11188">
    <property type="entry name" value="ARRESTIN DOMAIN CONTAINING PROTEIN"/>
    <property type="match status" value="1"/>
</dbReference>
<gene>
    <name evidence="5" type="ORF">LTR05_001864</name>
</gene>
<comment type="caution">
    <text evidence="5">The sequence shown here is derived from an EMBL/GenBank/DDBJ whole genome shotgun (WGS) entry which is preliminary data.</text>
</comment>
<dbReference type="InterPro" id="IPR014752">
    <property type="entry name" value="Arrestin-like_C"/>
</dbReference>
<evidence type="ECO:0000256" key="3">
    <source>
        <dbReference type="ARBA" id="ARBA00038766"/>
    </source>
</evidence>
<feature type="domain" description="Arrestin-like N-terminal" evidence="4">
    <location>
        <begin position="14"/>
        <end position="124"/>
    </location>
</feature>
<name>A0AAN7TF12_9EURO</name>
<dbReference type="SUPFAM" id="SSF81296">
    <property type="entry name" value="E set domains"/>
    <property type="match status" value="1"/>
</dbReference>
<sequence>MANTEHHLFLTTEDPYATYAPGDKVCGTANLEIVNPLLAKYVIVSLLAGHRVTAAEAKPSKQNFFHKQFTIPFHNKREDPARVLSSGKHKWKFEFTLPKSNELPPSFCYRDELGSAEVLYCLVMGVYKTDSTCPSKETMCTLPIKYTPKRSPSISIESSASYVCQHLLVKLPDGGIFPARRKHSAFQIVKQIINRQKPAEELLHATLWLPRYAAFNDHMDVSLKIQTHDEDPLLCGHP</sequence>
<evidence type="ECO:0000256" key="1">
    <source>
        <dbReference type="ARBA" id="ARBA00005298"/>
    </source>
</evidence>
<dbReference type="InterPro" id="IPR050357">
    <property type="entry name" value="Arrestin_domain-protein"/>
</dbReference>